<protein>
    <submittedName>
        <fullName evidence="2">Uncharacterized protein</fullName>
    </submittedName>
</protein>
<accession>X1V4M8</accession>
<name>X1V4M8_9ZZZZ</name>
<feature type="compositionally biased region" description="Polar residues" evidence="1">
    <location>
        <begin position="120"/>
        <end position="129"/>
    </location>
</feature>
<sequence>MSRSAHGEWSKIPNWVLEIAPHLPGKVGLALIYAAREANFGRGLSHSSLASYLGCAMRTAERTYAMLRQLNLIDSDGRLIPAKIVGLNPSKMTGVDDKTDGRIPSVLSGTWDRNDGQIPSELTGSTPNMPCTDRHKSDAEGRKEVKASRPASFPQNWRDTPAGKKLCAYLSSRRYAEELERHGAAWC</sequence>
<comment type="caution">
    <text evidence="2">The sequence shown here is derived from an EMBL/GenBank/DDBJ whole genome shotgun (WGS) entry which is preliminary data.</text>
</comment>
<feature type="compositionally biased region" description="Basic and acidic residues" evidence="1">
    <location>
        <begin position="132"/>
        <end position="147"/>
    </location>
</feature>
<organism evidence="2">
    <name type="scientific">marine sediment metagenome</name>
    <dbReference type="NCBI Taxonomy" id="412755"/>
    <lineage>
        <taxon>unclassified sequences</taxon>
        <taxon>metagenomes</taxon>
        <taxon>ecological metagenomes</taxon>
    </lineage>
</organism>
<feature type="region of interest" description="Disordered" evidence="1">
    <location>
        <begin position="108"/>
        <end position="157"/>
    </location>
</feature>
<evidence type="ECO:0000313" key="2">
    <source>
        <dbReference type="EMBL" id="GAJ24748.1"/>
    </source>
</evidence>
<proteinExistence type="predicted"/>
<feature type="non-terminal residue" evidence="2">
    <location>
        <position position="187"/>
    </location>
</feature>
<evidence type="ECO:0000256" key="1">
    <source>
        <dbReference type="SAM" id="MobiDB-lite"/>
    </source>
</evidence>
<reference evidence="2" key="1">
    <citation type="journal article" date="2014" name="Front. Microbiol.">
        <title>High frequency of phylogenetically diverse reductive dehalogenase-homologous genes in deep subseafloor sedimentary metagenomes.</title>
        <authorList>
            <person name="Kawai M."/>
            <person name="Futagami T."/>
            <person name="Toyoda A."/>
            <person name="Takaki Y."/>
            <person name="Nishi S."/>
            <person name="Hori S."/>
            <person name="Arai W."/>
            <person name="Tsubouchi T."/>
            <person name="Morono Y."/>
            <person name="Uchiyama I."/>
            <person name="Ito T."/>
            <person name="Fujiyama A."/>
            <person name="Inagaki F."/>
            <person name="Takami H."/>
        </authorList>
    </citation>
    <scope>NUCLEOTIDE SEQUENCE</scope>
    <source>
        <strain evidence="2">Expedition CK06-06</strain>
    </source>
</reference>
<gene>
    <name evidence="2" type="ORF">S12H4_56197</name>
</gene>
<dbReference type="AlphaFoldDB" id="X1V4M8"/>
<dbReference type="EMBL" id="BARW01036152">
    <property type="protein sequence ID" value="GAJ24748.1"/>
    <property type="molecule type" value="Genomic_DNA"/>
</dbReference>